<accession>A0A1W1XX81</accession>
<dbReference type="EMBL" id="FWXH01000027">
    <property type="protein sequence ID" value="SMC28590.1"/>
    <property type="molecule type" value="Genomic_DNA"/>
</dbReference>
<dbReference type="Proteomes" id="UP000192468">
    <property type="component" value="Unassembled WGS sequence"/>
</dbReference>
<gene>
    <name evidence="1" type="ORF">SAMN02745134_03568</name>
</gene>
<evidence type="ECO:0000313" key="1">
    <source>
        <dbReference type="EMBL" id="SMC28590.1"/>
    </source>
</evidence>
<organism evidence="1 2">
    <name type="scientific">Clostridium acidisoli DSM 12555</name>
    <dbReference type="NCBI Taxonomy" id="1121291"/>
    <lineage>
        <taxon>Bacteria</taxon>
        <taxon>Bacillati</taxon>
        <taxon>Bacillota</taxon>
        <taxon>Clostridia</taxon>
        <taxon>Eubacteriales</taxon>
        <taxon>Clostridiaceae</taxon>
        <taxon>Clostridium</taxon>
    </lineage>
</organism>
<protein>
    <recommendedName>
        <fullName evidence="3">DUF2225 domain-containing protein</fullName>
    </recommendedName>
</protein>
<sequence length="252" mass="29748">MSSKNDEGLNISNLLYDKTVKCPICGHEFKARSVRTSSYRIAEKDSDFFIYYTRVNPYFYDVWLCNTCGYTAMKIDFEKIRSIKKELIIKNISSKWKPKIYPLIYDENIAIERYKLALINYTVTNSESYKKAMVCLKIAWMYRILKDTKNEDKYLKNALDGFLDAYYKEDFPMYGMDRYTIMYLIGELYRRSSNNEDALLWFGNVITSSMASDKIKEMARNQKDIIKGTNVPNTTVVKEKEKKKKFPFLGMF</sequence>
<dbReference type="RefSeq" id="WP_084117564.1">
    <property type="nucleotide sequence ID" value="NZ_FWXH01000027.1"/>
</dbReference>
<dbReference type="Pfam" id="PF09986">
    <property type="entry name" value="DUF2225"/>
    <property type="match status" value="1"/>
</dbReference>
<keyword evidence="2" id="KW-1185">Reference proteome</keyword>
<evidence type="ECO:0000313" key="2">
    <source>
        <dbReference type="Proteomes" id="UP000192468"/>
    </source>
</evidence>
<evidence type="ECO:0008006" key="3">
    <source>
        <dbReference type="Google" id="ProtNLM"/>
    </source>
</evidence>
<dbReference type="OrthoDB" id="9780343at2"/>
<dbReference type="AlphaFoldDB" id="A0A1W1XX81"/>
<proteinExistence type="predicted"/>
<name>A0A1W1XX81_9CLOT</name>
<dbReference type="InterPro" id="IPR018708">
    <property type="entry name" value="DUF2225"/>
</dbReference>
<reference evidence="1 2" key="1">
    <citation type="submission" date="2017-04" db="EMBL/GenBank/DDBJ databases">
        <authorList>
            <person name="Afonso C.L."/>
            <person name="Miller P.J."/>
            <person name="Scott M.A."/>
            <person name="Spackman E."/>
            <person name="Goraichik I."/>
            <person name="Dimitrov K.M."/>
            <person name="Suarez D.L."/>
            <person name="Swayne D.E."/>
        </authorList>
    </citation>
    <scope>NUCLEOTIDE SEQUENCE [LARGE SCALE GENOMIC DNA]</scope>
    <source>
        <strain evidence="1 2">DSM 12555</strain>
    </source>
</reference>
<dbReference type="STRING" id="1121291.SAMN02745134_03568"/>